<dbReference type="KEGG" id="scu:SCE1572_09015"/>
<accession>S4XRX1</accession>
<feature type="domain" description="Coenzyme Q-binding protein COQ10 START" evidence="2">
    <location>
        <begin position="34"/>
        <end position="159"/>
    </location>
</feature>
<dbReference type="AlphaFoldDB" id="S4XRX1"/>
<dbReference type="Pfam" id="PF03364">
    <property type="entry name" value="Polyketide_cyc"/>
    <property type="match status" value="1"/>
</dbReference>
<dbReference type="STRING" id="1254432.SCE1572_09015"/>
<comment type="similarity">
    <text evidence="1">Belongs to the ribosome association toxin RatA family.</text>
</comment>
<dbReference type="InterPro" id="IPR023393">
    <property type="entry name" value="START-like_dom_sf"/>
</dbReference>
<evidence type="ECO:0000259" key="2">
    <source>
        <dbReference type="Pfam" id="PF03364"/>
    </source>
</evidence>
<dbReference type="HOGENOM" id="CLU_112936_1_1_7"/>
<dbReference type="SUPFAM" id="SSF55961">
    <property type="entry name" value="Bet v1-like"/>
    <property type="match status" value="1"/>
</dbReference>
<name>S4XRX1_SORCE</name>
<dbReference type="EMBL" id="CP003969">
    <property type="protein sequence ID" value="AGP34635.1"/>
    <property type="molecule type" value="Genomic_DNA"/>
</dbReference>
<evidence type="ECO:0000313" key="4">
    <source>
        <dbReference type="Proteomes" id="UP000014803"/>
    </source>
</evidence>
<dbReference type="Proteomes" id="UP000014803">
    <property type="component" value="Chromosome"/>
</dbReference>
<evidence type="ECO:0000313" key="3">
    <source>
        <dbReference type="EMBL" id="AGP34635.1"/>
    </source>
</evidence>
<dbReference type="Gene3D" id="3.30.530.20">
    <property type="match status" value="1"/>
</dbReference>
<dbReference type="CDD" id="cd07820">
    <property type="entry name" value="SRPBCC_3"/>
    <property type="match status" value="1"/>
</dbReference>
<dbReference type="InterPro" id="IPR005031">
    <property type="entry name" value="COQ10_START"/>
</dbReference>
<reference evidence="3 4" key="1">
    <citation type="journal article" date="2013" name="Sci. Rep.">
        <title>Extraordinary expansion of a Sorangium cellulosum genome from an alkaline milieu.</title>
        <authorList>
            <person name="Han K."/>
            <person name="Li Z.F."/>
            <person name="Peng R."/>
            <person name="Zhu L.P."/>
            <person name="Zhou T."/>
            <person name="Wang L.G."/>
            <person name="Li S.G."/>
            <person name="Zhang X.B."/>
            <person name="Hu W."/>
            <person name="Wu Z.H."/>
            <person name="Qin N."/>
            <person name="Li Y.Z."/>
        </authorList>
    </citation>
    <scope>NUCLEOTIDE SEQUENCE [LARGE SCALE GENOMIC DNA]</scope>
    <source>
        <strain evidence="3 4">So0157-2</strain>
    </source>
</reference>
<evidence type="ECO:0000256" key="1">
    <source>
        <dbReference type="ARBA" id="ARBA00008918"/>
    </source>
</evidence>
<dbReference type="PATRIC" id="fig|1254432.3.peg.2010"/>
<sequence length="176" mass="20159">MGARSEAAPARARARRRAAIHARAMPIFEKRTRIAAPPERVFAFHEEPDALERLTPPWEKARVLEKTGGILVGARVVLESRVGPVPVRWVAEHTRYEQGRMFQDTQRSGPFKRWIHTHRMDPDGSGGCYLTDHVEYELPLGALGRLGGGRFVRRKLERMFDYRHEVTRRACEAPPQ</sequence>
<gene>
    <name evidence="3" type="ORF">SCE1572_09015</name>
</gene>
<proteinExistence type="inferred from homology"/>
<organism evidence="3 4">
    <name type="scientific">Sorangium cellulosum So0157-2</name>
    <dbReference type="NCBI Taxonomy" id="1254432"/>
    <lineage>
        <taxon>Bacteria</taxon>
        <taxon>Pseudomonadati</taxon>
        <taxon>Myxococcota</taxon>
        <taxon>Polyangia</taxon>
        <taxon>Polyangiales</taxon>
        <taxon>Polyangiaceae</taxon>
        <taxon>Sorangium</taxon>
    </lineage>
</organism>
<dbReference type="eggNOG" id="COG4276">
    <property type="taxonomic scope" value="Bacteria"/>
</dbReference>
<protein>
    <submittedName>
        <fullName evidence="3">Cyclase</fullName>
    </submittedName>
</protein>